<name>A0AAJ0G9G1_9PEZI</name>
<comment type="caution">
    <text evidence="9">The sequence shown here is derived from an EMBL/GenBank/DDBJ whole genome shotgun (WGS) entry which is preliminary data.</text>
</comment>
<dbReference type="GO" id="GO:0009251">
    <property type="term" value="P:glucan catabolic process"/>
    <property type="evidence" value="ECO:0007669"/>
    <property type="project" value="TreeGrafter"/>
</dbReference>
<evidence type="ECO:0000256" key="2">
    <source>
        <dbReference type="ARBA" id="ARBA00006865"/>
    </source>
</evidence>
<accession>A0AAJ0G9G1</accession>
<feature type="signal peptide" evidence="7">
    <location>
        <begin position="1"/>
        <end position="18"/>
    </location>
</feature>
<evidence type="ECO:0000256" key="3">
    <source>
        <dbReference type="ARBA" id="ARBA00012599"/>
    </source>
</evidence>
<dbReference type="SUPFAM" id="SSF49899">
    <property type="entry name" value="Concanavalin A-like lectins/glucanases"/>
    <property type="match status" value="1"/>
</dbReference>
<keyword evidence="7" id="KW-0732">Signal</keyword>
<evidence type="ECO:0000313" key="9">
    <source>
        <dbReference type="EMBL" id="KAK3054386.1"/>
    </source>
</evidence>
<gene>
    <name evidence="9" type="ORF">LTR09_004654</name>
</gene>
<dbReference type="Proteomes" id="UP001271007">
    <property type="component" value="Unassembled WGS sequence"/>
</dbReference>
<keyword evidence="5" id="KW-0326">Glycosidase</keyword>
<reference evidence="9" key="1">
    <citation type="submission" date="2023-04" db="EMBL/GenBank/DDBJ databases">
        <title>Black Yeasts Isolated from many extreme environments.</title>
        <authorList>
            <person name="Coleine C."/>
            <person name="Stajich J.E."/>
            <person name="Selbmann L."/>
        </authorList>
    </citation>
    <scope>NUCLEOTIDE SEQUENCE</scope>
    <source>
        <strain evidence="9">CCFEE 5312</strain>
    </source>
</reference>
<proteinExistence type="inferred from homology"/>
<dbReference type="InterPro" id="IPR013320">
    <property type="entry name" value="ConA-like_dom_sf"/>
</dbReference>
<dbReference type="PROSITE" id="PS51762">
    <property type="entry name" value="GH16_2"/>
    <property type="match status" value="1"/>
</dbReference>
<keyword evidence="10" id="KW-1185">Reference proteome</keyword>
<feature type="region of interest" description="Disordered" evidence="6">
    <location>
        <begin position="321"/>
        <end position="403"/>
    </location>
</feature>
<dbReference type="Gene3D" id="2.60.120.200">
    <property type="match status" value="1"/>
</dbReference>
<dbReference type="FunFam" id="2.60.120.200:FF:000114">
    <property type="entry name" value="Probable endo-1,3(4)-beta-glucanase NFIA_089530"/>
    <property type="match status" value="1"/>
</dbReference>
<dbReference type="EC" id="3.2.1.6" evidence="3"/>
<evidence type="ECO:0000256" key="6">
    <source>
        <dbReference type="SAM" id="MobiDB-lite"/>
    </source>
</evidence>
<evidence type="ECO:0000256" key="4">
    <source>
        <dbReference type="ARBA" id="ARBA00022801"/>
    </source>
</evidence>
<dbReference type="AlphaFoldDB" id="A0AAJ0G9G1"/>
<feature type="chain" id="PRO_5042513702" description="endo-1,3(4)-beta-glucanase" evidence="7">
    <location>
        <begin position="19"/>
        <end position="509"/>
    </location>
</feature>
<feature type="region of interest" description="Disordered" evidence="6">
    <location>
        <begin position="418"/>
        <end position="509"/>
    </location>
</feature>
<comment type="similarity">
    <text evidence="2">Belongs to the glycosyl hydrolase 16 family.</text>
</comment>
<keyword evidence="4" id="KW-0378">Hydrolase</keyword>
<dbReference type="Pfam" id="PF26113">
    <property type="entry name" value="GH16_XgeA"/>
    <property type="match status" value="1"/>
</dbReference>
<feature type="compositionally biased region" description="Basic residues" evidence="6">
    <location>
        <begin position="491"/>
        <end position="509"/>
    </location>
</feature>
<sequence>MHFTTLFAIAMASAPGWASYVLEDDYMSGGNFFDKFSFWDSADPTNGFVSYQAQSDAQSQGLISSSPNNIRMGVNSQDITPNGRQSVRITSTKSYQSGLVILDLDHMPGGICGTWPAFWMVGPDWPSQGEIDIIEGVNDQASNAMTLHTGPDCSISSSTNDSTNSLFSGSIKTNNCDVNAQGQDKNAGCGITTTDTRTYGTGFNQNGGGVYATEWTGSSISVYFFPRGSVPSDIDSGSPDPSTWGTPVAKFEGGCDFSTKFTNQQIVFDTTFCGDWAGATWSGSSCSSKADTCNNFVANNPSAFQDAYWSVNGLKVYSNNGGSGSPSATAETAPPSSVPASHGQPTASAWGAPSAAPPSSAPASQGQSSKSAWGTPAAAPSGPAQSSFVTVSSGAPAPSSGGGWAPVVTSSGAIVSARIPGPTSATPAPSSAPAAPSSAPAAPSPSSPAEPSQGGWPQGSHTGESQPWQSGSWQEHETGHGAYAVGVPVHQGRRHRHLRQHKAHKAGRL</sequence>
<evidence type="ECO:0000256" key="7">
    <source>
        <dbReference type="SAM" id="SignalP"/>
    </source>
</evidence>
<feature type="compositionally biased region" description="Low complexity" evidence="6">
    <location>
        <begin position="361"/>
        <end position="399"/>
    </location>
</feature>
<evidence type="ECO:0000256" key="1">
    <source>
        <dbReference type="ARBA" id="ARBA00000124"/>
    </source>
</evidence>
<feature type="compositionally biased region" description="Low complexity" evidence="6">
    <location>
        <begin position="422"/>
        <end position="441"/>
    </location>
</feature>
<feature type="compositionally biased region" description="Polar residues" evidence="6">
    <location>
        <begin position="321"/>
        <end position="346"/>
    </location>
</feature>
<dbReference type="PANTHER" id="PTHR10963">
    <property type="entry name" value="GLYCOSYL HYDROLASE-RELATED"/>
    <property type="match status" value="1"/>
</dbReference>
<dbReference type="EMBL" id="JAWDJX010000012">
    <property type="protein sequence ID" value="KAK3054386.1"/>
    <property type="molecule type" value="Genomic_DNA"/>
</dbReference>
<feature type="domain" description="GH16" evidence="8">
    <location>
        <begin position="15"/>
        <end position="285"/>
    </location>
</feature>
<dbReference type="InterPro" id="IPR050546">
    <property type="entry name" value="Glycosyl_Hydrlase_16"/>
</dbReference>
<evidence type="ECO:0000313" key="10">
    <source>
        <dbReference type="Proteomes" id="UP001271007"/>
    </source>
</evidence>
<evidence type="ECO:0000259" key="8">
    <source>
        <dbReference type="PROSITE" id="PS51762"/>
    </source>
</evidence>
<feature type="compositionally biased region" description="Polar residues" evidence="6">
    <location>
        <begin position="459"/>
        <end position="473"/>
    </location>
</feature>
<protein>
    <recommendedName>
        <fullName evidence="3">endo-1,3(4)-beta-glucanase</fullName>
        <ecNumber evidence="3">3.2.1.6</ecNumber>
    </recommendedName>
</protein>
<dbReference type="InterPro" id="IPR000757">
    <property type="entry name" value="Beta-glucanase-like"/>
</dbReference>
<comment type="catalytic activity">
    <reaction evidence="1">
        <text>Endohydrolysis of (1-&gt;3)- or (1-&gt;4)-linkages in beta-D-glucans when the glucose residue whose reducing group is involved in the linkage to be hydrolyzed is itself substituted at C-3.</text>
        <dbReference type="EC" id="3.2.1.6"/>
    </reaction>
</comment>
<dbReference type="PANTHER" id="PTHR10963:SF24">
    <property type="entry name" value="GLYCOSIDASE C21B10.07-RELATED"/>
    <property type="match status" value="1"/>
</dbReference>
<organism evidence="9 10">
    <name type="scientific">Extremus antarcticus</name>
    <dbReference type="NCBI Taxonomy" id="702011"/>
    <lineage>
        <taxon>Eukaryota</taxon>
        <taxon>Fungi</taxon>
        <taxon>Dikarya</taxon>
        <taxon>Ascomycota</taxon>
        <taxon>Pezizomycotina</taxon>
        <taxon>Dothideomycetes</taxon>
        <taxon>Dothideomycetidae</taxon>
        <taxon>Mycosphaerellales</taxon>
        <taxon>Extremaceae</taxon>
        <taxon>Extremus</taxon>
    </lineage>
</organism>
<dbReference type="CDD" id="cd02181">
    <property type="entry name" value="GH16_fungal_Lam16A_glucanase"/>
    <property type="match status" value="1"/>
</dbReference>
<evidence type="ECO:0000256" key="5">
    <source>
        <dbReference type="ARBA" id="ARBA00023295"/>
    </source>
</evidence>
<dbReference type="GO" id="GO:0052861">
    <property type="term" value="F:endo-1,3(4)-beta-glucanase activity"/>
    <property type="evidence" value="ECO:0007669"/>
    <property type="project" value="UniProtKB-EC"/>
</dbReference>